<keyword evidence="8" id="KW-1185">Reference proteome</keyword>
<dbReference type="SMART" id="SM00388">
    <property type="entry name" value="HisKA"/>
    <property type="match status" value="1"/>
</dbReference>
<dbReference type="Pfam" id="PF00512">
    <property type="entry name" value="HisKA"/>
    <property type="match status" value="1"/>
</dbReference>
<dbReference type="PROSITE" id="PS50113">
    <property type="entry name" value="PAC"/>
    <property type="match status" value="2"/>
</dbReference>
<sequence length="1569" mass="173489">MLGKSEAELSLWRAGLTEALGASGRLIVTLVPELELLIGPQPSVTELPPQDAKRRFHLIVRRLLGVFAGAEHPLALFLDDLQWLDAATLDLLEDVCTQRDVRHLLLIGAYRDNEVTPRHPLIRRLAAIREAGGRVDEIALTPLRLEDMARMLADALHCGSDRVQPLARLVHNKSAGNPFFALQFLSALPDEGLLGFDRAQARWDWDLERIRAKGYTDNVADLMLSKLQRLPATTQAALNMLAYLGNRATVATLTVIRRENEEAVHALFWPAVRAGLVLRQQGTYRFLHDRVQEAAYGLIPESERAAAHLGIGRLLLAHTPSNSIEENIFELVGQLNRGSMLIASAKERERLANLNLVAARRARAAAAYASALTYASTGAALLPDDAWERRYDLAFGLNLHRAECEFLAGAPAEAQARLAELASRAASLTDLARVTRLRVDLFMSLGRSDQAIVFGLDYLRRVGITWSAHPTRKQVRQEYARLWRQLGNRPMETLLNSPPMADPVALATMNVLTSLVTPALFTDENLRCLVIGRMGNVSLRHGNSDTSPYAYTAVGTVLGLYFGDYEAGFRFGLLGLDLVEQPGMDRLKARVYLAFGNLAKSSPRHVRTGRPLAQRVFETAQQVGDLTYAVLSRNNLLTYLLASGEPLSEVQRDAETGLDFARQAGFRVVVGFISGQLQLVRTLRGLTPVFGCFNDIGFDEEQFERQTDGKPGSCLYWIRKLQARVLAGDHVAALAAAAKVQGLLWMTPAIFERADYHFYAGLSLAALCDEVSAAESSQYRKALAAHRNHLEQWAEHCAENFASRAALLGAESARLGSRALDAERLYEEAIQLAHANALSHDEAIAYERASAFYRGRGFDQIAALYLQNARRCYLRWGADGKVRQLDELFPRLRDDEPPPDATSTIEAPVEHLDLATVIKLSQAVSGEIVLEKLIDTVLRIALEQAGAERGLLILSHGAEPRVIAEATTSGNAIDMDLRDEPVTALTLPESVLHYVVRTNESVILDDAAAHEAFADDPYVIRHHARSIVCMPLLNQSVLTGVLYLENNLAYRVFVPARIAVMKILASQAATALENTRLYRDLEEREARIRRLVEANIIGIFIQDVDGRIIEANEAFLRMAGYSRDDLNAGRLGAELTPPEWGERDAEAEAELRMTGRVQPFEKEYQRKDGGRVPVMIGEARFEGSGDQAVAFVVDLSERKEAEERLRASESRFRTFVDHATDAFFLHADDLTVIDVNRQACESLGYSREELIGMHPRDFDGGLDHEALATVVDRVDAGQTATFETLHRRKDGTVFPVEVRAGRFQQGDQWFRLSLARDITSRKQAENALQLAQAELAHMSRLTTMGELAASIAHEVRQPLTGLVGSGNACLRYLDADPRDIVSARRAVERMISDAFRASEVIDRIRAMAKKSPERRDRLSINAIVSETIALVFTDLQRGAVSLNTGLADDLPSIVGDQVQLQQVILNLIMNAKDAMTAVPKGSRELVIRTERVAPDTVLVAVRDSGPPIDSAKIDEMFDAFYSTKPKGMGLGLTISRSIIEAHNGRLWAAPNKPRGAIFQFTLPAEEKAQ</sequence>
<feature type="domain" description="Histidine kinase" evidence="4">
    <location>
        <begin position="1350"/>
        <end position="1566"/>
    </location>
</feature>
<dbReference type="NCBIfam" id="TIGR00229">
    <property type="entry name" value="sensory_box"/>
    <property type="match status" value="2"/>
</dbReference>
<dbReference type="SUPFAM" id="SSF47384">
    <property type="entry name" value="Homodimeric domain of signal transducing histidine kinase"/>
    <property type="match status" value="1"/>
</dbReference>
<dbReference type="GO" id="GO:0004673">
    <property type="term" value="F:protein histidine kinase activity"/>
    <property type="evidence" value="ECO:0007669"/>
    <property type="project" value="UniProtKB-EC"/>
</dbReference>
<dbReference type="Pfam" id="PF13191">
    <property type="entry name" value="AAA_16"/>
    <property type="match status" value="1"/>
</dbReference>
<evidence type="ECO:0000313" key="7">
    <source>
        <dbReference type="EMBL" id="CAH2400496.1"/>
    </source>
</evidence>
<dbReference type="InterPro" id="IPR036097">
    <property type="entry name" value="HisK_dim/P_sf"/>
</dbReference>
<dbReference type="EMBL" id="CAKXZS010000017">
    <property type="protein sequence ID" value="CAH2400496.1"/>
    <property type="molecule type" value="Genomic_DNA"/>
</dbReference>
<dbReference type="InterPro" id="IPR053159">
    <property type="entry name" value="Hybrid_Histidine_Kinase"/>
</dbReference>
<dbReference type="EC" id="2.7.13.3" evidence="2"/>
<comment type="catalytic activity">
    <reaction evidence="1">
        <text>ATP + protein L-histidine = ADP + protein N-phospho-L-histidine.</text>
        <dbReference type="EC" id="2.7.13.3"/>
    </reaction>
</comment>
<dbReference type="Pfam" id="PF01590">
    <property type="entry name" value="GAF"/>
    <property type="match status" value="1"/>
</dbReference>
<dbReference type="Gene3D" id="3.30.450.20">
    <property type="entry name" value="PAS domain"/>
    <property type="match status" value="2"/>
</dbReference>
<name>A0ABM9DUW3_9HYPH</name>
<dbReference type="SMART" id="SM00387">
    <property type="entry name" value="HATPase_c"/>
    <property type="match status" value="1"/>
</dbReference>
<dbReference type="SMART" id="SM00065">
    <property type="entry name" value="GAF"/>
    <property type="match status" value="1"/>
</dbReference>
<dbReference type="PROSITE" id="PS50109">
    <property type="entry name" value="HIS_KIN"/>
    <property type="match status" value="1"/>
</dbReference>
<dbReference type="InterPro" id="IPR000014">
    <property type="entry name" value="PAS"/>
</dbReference>
<dbReference type="InterPro" id="IPR027417">
    <property type="entry name" value="P-loop_NTPase"/>
</dbReference>
<dbReference type="InterPro" id="IPR005467">
    <property type="entry name" value="His_kinase_dom"/>
</dbReference>
<keyword evidence="7" id="KW-0418">Kinase</keyword>
<reference evidence="7" key="1">
    <citation type="submission" date="2022-03" db="EMBL/GenBank/DDBJ databases">
        <authorList>
            <person name="Brunel B."/>
        </authorList>
    </citation>
    <scope>NUCLEOTIDE SEQUENCE</scope>
    <source>
        <strain evidence="7">STM4922sample</strain>
    </source>
</reference>
<dbReference type="InterPro" id="IPR041664">
    <property type="entry name" value="AAA_16"/>
</dbReference>
<dbReference type="CDD" id="cd00130">
    <property type="entry name" value="PAS"/>
    <property type="match status" value="2"/>
</dbReference>
<keyword evidence="7" id="KW-0808">Transferase</keyword>
<dbReference type="SUPFAM" id="SSF55785">
    <property type="entry name" value="PYP-like sensor domain (PAS domain)"/>
    <property type="match status" value="2"/>
</dbReference>
<dbReference type="InterPro" id="IPR003018">
    <property type="entry name" value="GAF"/>
</dbReference>
<evidence type="ECO:0000256" key="2">
    <source>
        <dbReference type="ARBA" id="ARBA00012438"/>
    </source>
</evidence>
<dbReference type="Proteomes" id="UP001152604">
    <property type="component" value="Unassembled WGS sequence"/>
</dbReference>
<dbReference type="SUPFAM" id="SSF52540">
    <property type="entry name" value="P-loop containing nucleoside triphosphate hydrolases"/>
    <property type="match status" value="1"/>
</dbReference>
<dbReference type="PANTHER" id="PTHR43642">
    <property type="entry name" value="HYBRID SIGNAL TRANSDUCTION HISTIDINE KINASE G"/>
    <property type="match status" value="1"/>
</dbReference>
<dbReference type="InterPro" id="IPR000700">
    <property type="entry name" value="PAS-assoc_C"/>
</dbReference>
<evidence type="ECO:0000256" key="1">
    <source>
        <dbReference type="ARBA" id="ARBA00000085"/>
    </source>
</evidence>
<evidence type="ECO:0000256" key="3">
    <source>
        <dbReference type="ARBA" id="ARBA00022553"/>
    </source>
</evidence>
<dbReference type="InterPro" id="IPR035965">
    <property type="entry name" value="PAS-like_dom_sf"/>
</dbReference>
<evidence type="ECO:0000259" key="5">
    <source>
        <dbReference type="PROSITE" id="PS50112"/>
    </source>
</evidence>
<evidence type="ECO:0000313" key="8">
    <source>
        <dbReference type="Proteomes" id="UP001152604"/>
    </source>
</evidence>
<dbReference type="InterPro" id="IPR003594">
    <property type="entry name" value="HATPase_dom"/>
</dbReference>
<dbReference type="SMART" id="SM00086">
    <property type="entry name" value="PAC"/>
    <property type="match status" value="2"/>
</dbReference>
<organism evidence="7 8">
    <name type="scientific">Mesorhizobium ventifaucium</name>
    <dbReference type="NCBI Taxonomy" id="666020"/>
    <lineage>
        <taxon>Bacteria</taxon>
        <taxon>Pseudomonadati</taxon>
        <taxon>Pseudomonadota</taxon>
        <taxon>Alphaproteobacteria</taxon>
        <taxon>Hyphomicrobiales</taxon>
        <taxon>Phyllobacteriaceae</taxon>
        <taxon>Mesorhizobium</taxon>
    </lineage>
</organism>
<dbReference type="SUPFAM" id="SSF55781">
    <property type="entry name" value="GAF domain-like"/>
    <property type="match status" value="1"/>
</dbReference>
<accession>A0ABM9DUW3</accession>
<dbReference type="PRINTS" id="PR00344">
    <property type="entry name" value="BCTRLSENSOR"/>
</dbReference>
<dbReference type="SUPFAM" id="SSF55874">
    <property type="entry name" value="ATPase domain of HSP90 chaperone/DNA topoisomerase II/histidine kinase"/>
    <property type="match status" value="1"/>
</dbReference>
<dbReference type="CDD" id="cd00082">
    <property type="entry name" value="HisKA"/>
    <property type="match status" value="1"/>
</dbReference>
<comment type="caution">
    <text evidence="7">The sequence shown here is derived from an EMBL/GenBank/DDBJ whole genome shotgun (WGS) entry which is preliminary data.</text>
</comment>
<feature type="domain" description="PAC" evidence="6">
    <location>
        <begin position="1158"/>
        <end position="1207"/>
    </location>
</feature>
<feature type="domain" description="PAS" evidence="5">
    <location>
        <begin position="1084"/>
        <end position="1139"/>
    </location>
</feature>
<dbReference type="Pfam" id="PF02518">
    <property type="entry name" value="HATPase_c"/>
    <property type="match status" value="1"/>
</dbReference>
<gene>
    <name evidence="7" type="ORF">MES4922_240027</name>
</gene>
<dbReference type="InterPro" id="IPR003661">
    <property type="entry name" value="HisK_dim/P_dom"/>
</dbReference>
<keyword evidence="3" id="KW-0597">Phosphoprotein</keyword>
<dbReference type="Gene3D" id="3.30.565.10">
    <property type="entry name" value="Histidine kinase-like ATPase, C-terminal domain"/>
    <property type="match status" value="1"/>
</dbReference>
<evidence type="ECO:0000259" key="4">
    <source>
        <dbReference type="PROSITE" id="PS50109"/>
    </source>
</evidence>
<proteinExistence type="predicted"/>
<dbReference type="InterPro" id="IPR001610">
    <property type="entry name" value="PAC"/>
</dbReference>
<feature type="domain" description="PAS" evidence="5">
    <location>
        <begin position="1208"/>
        <end position="1252"/>
    </location>
</feature>
<dbReference type="Gene3D" id="1.10.287.130">
    <property type="match status" value="1"/>
</dbReference>
<dbReference type="Pfam" id="PF13426">
    <property type="entry name" value="PAS_9"/>
    <property type="match status" value="2"/>
</dbReference>
<dbReference type="InterPro" id="IPR004358">
    <property type="entry name" value="Sig_transdc_His_kin-like_C"/>
</dbReference>
<evidence type="ECO:0000259" key="6">
    <source>
        <dbReference type="PROSITE" id="PS50113"/>
    </source>
</evidence>
<protein>
    <recommendedName>
        <fullName evidence="2">histidine kinase</fullName>
        <ecNumber evidence="2">2.7.13.3</ecNumber>
    </recommendedName>
</protein>
<dbReference type="InterPro" id="IPR029016">
    <property type="entry name" value="GAF-like_dom_sf"/>
</dbReference>
<dbReference type="PROSITE" id="PS50112">
    <property type="entry name" value="PAS"/>
    <property type="match status" value="2"/>
</dbReference>
<dbReference type="InterPro" id="IPR036890">
    <property type="entry name" value="HATPase_C_sf"/>
</dbReference>
<dbReference type="SMART" id="SM00091">
    <property type="entry name" value="PAS"/>
    <property type="match status" value="2"/>
</dbReference>
<feature type="domain" description="PAC" evidence="6">
    <location>
        <begin position="1280"/>
        <end position="1330"/>
    </location>
</feature>
<dbReference type="PANTHER" id="PTHR43642:SF1">
    <property type="entry name" value="HYBRID SIGNAL TRANSDUCTION HISTIDINE KINASE G"/>
    <property type="match status" value="1"/>
</dbReference>
<dbReference type="Gene3D" id="3.30.450.40">
    <property type="match status" value="1"/>
</dbReference>